<dbReference type="AlphaFoldDB" id="A0A6A2YPS4"/>
<dbReference type="GO" id="GO:0009630">
    <property type="term" value="P:gravitropism"/>
    <property type="evidence" value="ECO:0007669"/>
    <property type="project" value="InterPro"/>
</dbReference>
<protein>
    <submittedName>
        <fullName evidence="3">Uncharacterized protein</fullName>
    </submittedName>
</protein>
<accession>A0A6A2YPS4</accession>
<proteinExistence type="inferred from homology"/>
<reference evidence="3" key="1">
    <citation type="submission" date="2019-09" db="EMBL/GenBank/DDBJ databases">
        <title>Draft genome information of white flower Hibiscus syriacus.</title>
        <authorList>
            <person name="Kim Y.-M."/>
        </authorList>
    </citation>
    <scope>NUCLEOTIDE SEQUENCE [LARGE SCALE GENOMIC DNA]</scope>
    <source>
        <strain evidence="3">YM2019G1</strain>
    </source>
</reference>
<gene>
    <name evidence="3" type="ORF">F3Y22_tig00111330pilonHSYRG00376</name>
</gene>
<comment type="similarity">
    <text evidence="2">Belongs to the LAZY family.</text>
</comment>
<evidence type="ECO:0000313" key="4">
    <source>
        <dbReference type="Proteomes" id="UP000436088"/>
    </source>
</evidence>
<dbReference type="Proteomes" id="UP000436088">
    <property type="component" value="Unassembled WGS sequence"/>
</dbReference>
<dbReference type="GO" id="GO:0040008">
    <property type="term" value="P:regulation of growth"/>
    <property type="evidence" value="ECO:0007669"/>
    <property type="project" value="InterPro"/>
</dbReference>
<dbReference type="PANTHER" id="PTHR34045">
    <property type="entry name" value="OS03G0406300 PROTEIN"/>
    <property type="match status" value="1"/>
</dbReference>
<comment type="caution">
    <text evidence="3">The sequence shown here is derived from an EMBL/GenBank/DDBJ whole genome shotgun (WGS) entry which is preliminary data.</text>
</comment>
<dbReference type="PANTHER" id="PTHR34045:SF20">
    <property type="match status" value="1"/>
</dbReference>
<dbReference type="EMBL" id="VEPZ02001308">
    <property type="protein sequence ID" value="KAE8681364.1"/>
    <property type="molecule type" value="Genomic_DNA"/>
</dbReference>
<evidence type="ECO:0000256" key="1">
    <source>
        <dbReference type="ARBA" id="ARBA00022604"/>
    </source>
</evidence>
<name>A0A6A2YPS4_HIBSY</name>
<evidence type="ECO:0000256" key="2">
    <source>
        <dbReference type="ARBA" id="ARBA00024198"/>
    </source>
</evidence>
<keyword evidence="1" id="KW-0341">Growth regulation</keyword>
<dbReference type="InterPro" id="IPR044683">
    <property type="entry name" value="LAZY"/>
</dbReference>
<keyword evidence="4" id="KW-1185">Reference proteome</keyword>
<evidence type="ECO:0000313" key="3">
    <source>
        <dbReference type="EMBL" id="KAE8681364.1"/>
    </source>
</evidence>
<organism evidence="3 4">
    <name type="scientific">Hibiscus syriacus</name>
    <name type="common">Rose of Sharon</name>
    <dbReference type="NCBI Taxonomy" id="106335"/>
    <lineage>
        <taxon>Eukaryota</taxon>
        <taxon>Viridiplantae</taxon>
        <taxon>Streptophyta</taxon>
        <taxon>Embryophyta</taxon>
        <taxon>Tracheophyta</taxon>
        <taxon>Spermatophyta</taxon>
        <taxon>Magnoliopsida</taxon>
        <taxon>eudicotyledons</taxon>
        <taxon>Gunneridae</taxon>
        <taxon>Pentapetalae</taxon>
        <taxon>rosids</taxon>
        <taxon>malvids</taxon>
        <taxon>Malvales</taxon>
        <taxon>Malvaceae</taxon>
        <taxon>Malvoideae</taxon>
        <taxon>Hibiscus</taxon>
    </lineage>
</organism>
<sequence length="232" mass="26181">MSPISFCALLISNGPVIVPFPDQDIPSMPISIHHSYIEHSTTPQQPCKEKFSEWPHGLLAIETFGNKIKQEPEKPNPQQDIHVNHLHGLTPEEVGKLQKEFNLIFQEHVEPPPTSLVHSRWKDVSLDNSKAAIGKKSLLFLLKKMFVCINGFSPAPISLRDPALESRMEKMLKTILHKKIYPQNHGNKLTTKKSLESSAHIARTINGDDKTEKADDGSKWVKTDSKYIVLEI</sequence>